<name>A7VYT7_9FIRM</name>
<dbReference type="Proteomes" id="UP000003490">
    <property type="component" value="Unassembled WGS sequence"/>
</dbReference>
<evidence type="ECO:0000313" key="2">
    <source>
        <dbReference type="Proteomes" id="UP000003490"/>
    </source>
</evidence>
<dbReference type="EMBL" id="ABCB02000021">
    <property type="protein sequence ID" value="EDO59715.1"/>
    <property type="molecule type" value="Genomic_DNA"/>
</dbReference>
<gene>
    <name evidence="1" type="ORF">CLOLEP_03765</name>
</gene>
<dbReference type="AlphaFoldDB" id="A7VYT7"/>
<reference evidence="1 2" key="1">
    <citation type="submission" date="2007-08" db="EMBL/GenBank/DDBJ databases">
        <title>Draft genome sequence of Clostridium leptum (DSM 753).</title>
        <authorList>
            <person name="Sudarsanam P."/>
            <person name="Ley R."/>
            <person name="Guruge J."/>
            <person name="Turnbaugh P.J."/>
            <person name="Mahowald M."/>
            <person name="Liep D."/>
            <person name="Gordon J."/>
        </authorList>
    </citation>
    <scope>NUCLEOTIDE SEQUENCE [LARGE SCALE GENOMIC DNA]</scope>
    <source>
        <strain evidence="1 2">DSM 753</strain>
    </source>
</reference>
<evidence type="ECO:0000313" key="1">
    <source>
        <dbReference type="EMBL" id="EDO59715.1"/>
    </source>
</evidence>
<proteinExistence type="predicted"/>
<dbReference type="HOGENOM" id="CLU_3326585_0_0_9"/>
<comment type="caution">
    <text evidence="1">The sequence shown here is derived from an EMBL/GenBank/DDBJ whole genome shotgun (WGS) entry which is preliminary data.</text>
</comment>
<accession>A7VYT7</accession>
<sequence length="38" mass="4291">MFRQRKAAAILENSGQTRAVNFVLPIPPRLSYRAASLF</sequence>
<organism evidence="1 2">
    <name type="scientific">[Clostridium] leptum DSM 753</name>
    <dbReference type="NCBI Taxonomy" id="428125"/>
    <lineage>
        <taxon>Bacteria</taxon>
        <taxon>Bacillati</taxon>
        <taxon>Bacillota</taxon>
        <taxon>Clostridia</taxon>
        <taxon>Eubacteriales</taxon>
        <taxon>Oscillospiraceae</taxon>
        <taxon>Oscillospiraceae incertae sedis</taxon>
    </lineage>
</organism>
<protein>
    <submittedName>
        <fullName evidence="1">Uncharacterized protein</fullName>
    </submittedName>
</protein>
<reference evidence="1 2" key="2">
    <citation type="submission" date="2007-08" db="EMBL/GenBank/DDBJ databases">
        <authorList>
            <person name="Fulton L."/>
            <person name="Clifton S."/>
            <person name="Fulton B."/>
            <person name="Xu J."/>
            <person name="Minx P."/>
            <person name="Pepin K.H."/>
            <person name="Johnson M."/>
            <person name="Thiruvilangam P."/>
            <person name="Bhonagiri V."/>
            <person name="Nash W.E."/>
            <person name="Wang C."/>
            <person name="Mardis E.R."/>
            <person name="Wilson R.K."/>
        </authorList>
    </citation>
    <scope>NUCLEOTIDE SEQUENCE [LARGE SCALE GENOMIC DNA]</scope>
    <source>
        <strain evidence="1 2">DSM 753</strain>
    </source>
</reference>